<organism evidence="1 2">
    <name type="scientific">Niabella digestorum</name>
    <dbReference type="NCBI Taxonomy" id="3117701"/>
    <lineage>
        <taxon>Bacteria</taxon>
        <taxon>Pseudomonadati</taxon>
        <taxon>Bacteroidota</taxon>
        <taxon>Chitinophagia</taxon>
        <taxon>Chitinophagales</taxon>
        <taxon>Chitinophagaceae</taxon>
        <taxon>Niabella</taxon>
    </lineage>
</organism>
<evidence type="ECO:0008006" key="3">
    <source>
        <dbReference type="Google" id="ProtNLM"/>
    </source>
</evidence>
<comment type="caution">
    <text evidence="1">The sequence shown here is derived from an EMBL/GenBank/DDBJ whole genome shotgun (WGS) entry which is preliminary data.</text>
</comment>
<evidence type="ECO:0000313" key="1">
    <source>
        <dbReference type="EMBL" id="MEE6187724.1"/>
    </source>
</evidence>
<accession>A0ABU7RIB5</accession>
<reference evidence="1 2" key="1">
    <citation type="submission" date="2024-01" db="EMBL/GenBank/DDBJ databases">
        <title>Niabella digestum sp. nov., isolated from waste digestion system.</title>
        <authorList>
            <person name="Zhang L."/>
        </authorList>
    </citation>
    <scope>NUCLEOTIDE SEQUENCE [LARGE SCALE GENOMIC DNA]</scope>
    <source>
        <strain evidence="1 2">A18</strain>
    </source>
</reference>
<proteinExistence type="predicted"/>
<dbReference type="RefSeq" id="WP_330975132.1">
    <property type="nucleotide sequence ID" value="NZ_JAZGLY010000006.1"/>
</dbReference>
<name>A0ABU7RIB5_9BACT</name>
<keyword evidence="2" id="KW-1185">Reference proteome</keyword>
<evidence type="ECO:0000313" key="2">
    <source>
        <dbReference type="Proteomes" id="UP001357452"/>
    </source>
</evidence>
<dbReference type="PROSITE" id="PS51257">
    <property type="entry name" value="PROKAR_LIPOPROTEIN"/>
    <property type="match status" value="1"/>
</dbReference>
<sequence>MNKFYIALLLTITMYGCHQSDNKIVDTKETETTKNSVNIDSGYTIIKTNKLVTANATKPYSTKSRKATQFALDKNSRQEKAENFIIKISDKKVLVCDANNKTLKDLSIIKQWTDKSGPSTVYDLKDGSGVEYSLDHYIDYQKKNFLRFRFSNSLETYTDE</sequence>
<protein>
    <recommendedName>
        <fullName evidence="3">Lipoprotein</fullName>
    </recommendedName>
</protein>
<dbReference type="Proteomes" id="UP001357452">
    <property type="component" value="Unassembled WGS sequence"/>
</dbReference>
<gene>
    <name evidence="1" type="ORF">V2H41_10615</name>
</gene>
<dbReference type="EMBL" id="JAZGLY010000006">
    <property type="protein sequence ID" value="MEE6187724.1"/>
    <property type="molecule type" value="Genomic_DNA"/>
</dbReference>